<reference evidence="2" key="1">
    <citation type="journal article" date="2014" name="Nat. Commun.">
        <title>The rainbow trout genome provides novel insights into evolution after whole-genome duplication in vertebrates.</title>
        <authorList>
            <person name="Berthelot C."/>
            <person name="Brunet F."/>
            <person name="Chalopin D."/>
            <person name="Juanchich A."/>
            <person name="Bernard M."/>
            <person name="Noel B."/>
            <person name="Bento P."/>
            <person name="Da Silva C."/>
            <person name="Labadie K."/>
            <person name="Alberti A."/>
            <person name="Aury J.M."/>
            <person name="Louis A."/>
            <person name="Dehais P."/>
            <person name="Bardou P."/>
            <person name="Montfort J."/>
            <person name="Klopp C."/>
            <person name="Cabau C."/>
            <person name="Gaspin C."/>
            <person name="Thorgaard G.H."/>
            <person name="Boussaha M."/>
            <person name="Quillet E."/>
            <person name="Guyomard R."/>
            <person name="Galiana D."/>
            <person name="Bobe J."/>
            <person name="Volff J.N."/>
            <person name="Genet C."/>
            <person name="Wincker P."/>
            <person name="Jaillon O."/>
            <person name="Roest Crollius H."/>
            <person name="Guiguen Y."/>
        </authorList>
    </citation>
    <scope>NUCLEOTIDE SEQUENCE [LARGE SCALE GENOMIC DNA]</scope>
</reference>
<accession>A0A060Z1A0</accession>
<protein>
    <submittedName>
        <fullName evidence="2">Uncharacterized protein</fullName>
    </submittedName>
</protein>
<feature type="compositionally biased region" description="Acidic residues" evidence="1">
    <location>
        <begin position="14"/>
        <end position="38"/>
    </location>
</feature>
<evidence type="ECO:0000313" key="2">
    <source>
        <dbReference type="EMBL" id="CDQ95524.1"/>
    </source>
</evidence>
<feature type="region of interest" description="Disordered" evidence="1">
    <location>
        <begin position="1"/>
        <end position="55"/>
    </location>
</feature>
<dbReference type="STRING" id="8022.A0A060Z1A0"/>
<feature type="region of interest" description="Disordered" evidence="1">
    <location>
        <begin position="90"/>
        <end position="112"/>
    </location>
</feature>
<reference evidence="2" key="2">
    <citation type="submission" date="2014-03" db="EMBL/GenBank/DDBJ databases">
        <authorList>
            <person name="Genoscope - CEA"/>
        </authorList>
    </citation>
    <scope>NUCLEOTIDE SEQUENCE</scope>
</reference>
<dbReference type="EMBL" id="FR921470">
    <property type="protein sequence ID" value="CDQ95524.1"/>
    <property type="molecule type" value="Genomic_DNA"/>
</dbReference>
<evidence type="ECO:0000313" key="3">
    <source>
        <dbReference type="Proteomes" id="UP000193380"/>
    </source>
</evidence>
<name>A0A060Z1A0_ONCMY</name>
<evidence type="ECO:0000256" key="1">
    <source>
        <dbReference type="SAM" id="MobiDB-lite"/>
    </source>
</evidence>
<dbReference type="PaxDb" id="8022-A0A060Z1A0"/>
<sequence length="112" mass="12276">MSRERSDSQGSLGPDDEVMPYSDDETDDELDPGSDEEGPPGGPQPEEIKSTESGWSVKANDRAFCNLPEFQKKYLLCLKKSKYAVSHLSPGSSIRNHIIPPLAADSDMGRVH</sequence>
<dbReference type="AlphaFoldDB" id="A0A060Z1A0"/>
<proteinExistence type="predicted"/>
<organism evidence="2 3">
    <name type="scientific">Oncorhynchus mykiss</name>
    <name type="common">Rainbow trout</name>
    <name type="synonym">Salmo gairdneri</name>
    <dbReference type="NCBI Taxonomy" id="8022"/>
    <lineage>
        <taxon>Eukaryota</taxon>
        <taxon>Metazoa</taxon>
        <taxon>Chordata</taxon>
        <taxon>Craniata</taxon>
        <taxon>Vertebrata</taxon>
        <taxon>Euteleostomi</taxon>
        <taxon>Actinopterygii</taxon>
        <taxon>Neopterygii</taxon>
        <taxon>Teleostei</taxon>
        <taxon>Protacanthopterygii</taxon>
        <taxon>Salmoniformes</taxon>
        <taxon>Salmonidae</taxon>
        <taxon>Salmoninae</taxon>
        <taxon>Oncorhynchus</taxon>
    </lineage>
</organism>
<dbReference type="Proteomes" id="UP000193380">
    <property type="component" value="Unassembled WGS sequence"/>
</dbReference>
<gene>
    <name evidence="2" type="ORF">GSONMT00043306001</name>
</gene>